<reference evidence="1 2" key="1">
    <citation type="journal article" date="2024" name="Plant Biotechnol. J.">
        <title>Genome and CRISPR/Cas9 system of a widespread forest tree (Populus alba) in the world.</title>
        <authorList>
            <person name="Liu Y.J."/>
            <person name="Jiang P.F."/>
            <person name="Han X.M."/>
            <person name="Li X.Y."/>
            <person name="Wang H.M."/>
            <person name="Wang Y.J."/>
            <person name="Wang X.X."/>
            <person name="Zeng Q.Y."/>
        </authorList>
    </citation>
    <scope>NUCLEOTIDE SEQUENCE [LARGE SCALE GENOMIC DNA]</scope>
    <source>
        <strain evidence="2">cv. PAL-ZL1</strain>
    </source>
</reference>
<protein>
    <submittedName>
        <fullName evidence="1">Uncharacterized protein</fullName>
    </submittedName>
</protein>
<sequence>MGVLSFCLFVFWVSQVVFAQQTTDPNEVDALNRLIDYWNLRDNLNITNDPCIQNAAWANKQANPRVACDCSNNTCHITHLKIHALDISGELPSELFVLKELMNLDFGKNVLNGAIPAEIERLSNMQHLNLGINNFTGAVPQELGNLTKLITLDFGSNNFIGPLPTSLGKLTSLQELYINSSGVSGRIPQELANLKSLRTLWASDNLFTGKLPDFFGTLTKLRNLRLQGTLLEGPIPSSFSALKKLGDLILRNCLLSGQIPDQLGNFSQLQELDLSFNKLTGQIPDSFQDLASLQYLYLGSNNLNGQLPANIIGPNLIAIDVSFNPLSGNLPQNSMRVGLSMNAVGTSINANNLQGKASGMLQCLKADFKCSNKVPSKTFSVKCGGTDQTSASGIEYEGDLESMGAASLYTSSDNLWAVSNTGNFISNPNGQQYLTQTGSQITGTLDSELYKTARISPSSLRYAEKVPFTRRNIDKPIQEKETETAFADKKRVGKLVGISMACVAGLVIISSVFYLWWIKEDSSQHMRIYTGHPG</sequence>
<dbReference type="EMBL" id="RCHU02000018">
    <property type="protein sequence ID" value="KAL3566124.1"/>
    <property type="molecule type" value="Genomic_DNA"/>
</dbReference>
<comment type="caution">
    <text evidence="1">The sequence shown here is derived from an EMBL/GenBank/DDBJ whole genome shotgun (WGS) entry which is preliminary data.</text>
</comment>
<evidence type="ECO:0000313" key="1">
    <source>
        <dbReference type="EMBL" id="KAL3566124.1"/>
    </source>
</evidence>
<proteinExistence type="predicted"/>
<name>A0ACC4AIU5_POPAL</name>
<accession>A0ACC4AIU5</accession>
<dbReference type="Proteomes" id="UP000309997">
    <property type="component" value="Unassembled WGS sequence"/>
</dbReference>
<evidence type="ECO:0000313" key="2">
    <source>
        <dbReference type="Proteomes" id="UP000309997"/>
    </source>
</evidence>
<gene>
    <name evidence="1" type="ORF">D5086_031539</name>
</gene>
<organism evidence="1 2">
    <name type="scientific">Populus alba</name>
    <name type="common">White poplar</name>
    <dbReference type="NCBI Taxonomy" id="43335"/>
    <lineage>
        <taxon>Eukaryota</taxon>
        <taxon>Viridiplantae</taxon>
        <taxon>Streptophyta</taxon>
        <taxon>Embryophyta</taxon>
        <taxon>Tracheophyta</taxon>
        <taxon>Spermatophyta</taxon>
        <taxon>Magnoliopsida</taxon>
        <taxon>eudicotyledons</taxon>
        <taxon>Gunneridae</taxon>
        <taxon>Pentapetalae</taxon>
        <taxon>rosids</taxon>
        <taxon>fabids</taxon>
        <taxon>Malpighiales</taxon>
        <taxon>Salicaceae</taxon>
        <taxon>Saliceae</taxon>
        <taxon>Populus</taxon>
    </lineage>
</organism>
<keyword evidence="2" id="KW-1185">Reference proteome</keyword>